<gene>
    <name evidence="2" type="ORF">ES288_D03G189900v1</name>
</gene>
<keyword evidence="1" id="KW-1133">Transmembrane helix</keyword>
<name>A0A5D2D8H9_GOSDA</name>
<reference evidence="2 3" key="1">
    <citation type="submission" date="2019-06" db="EMBL/GenBank/DDBJ databases">
        <title>WGS assembly of Gossypium darwinii.</title>
        <authorList>
            <person name="Chen Z.J."/>
            <person name="Sreedasyam A."/>
            <person name="Ando A."/>
            <person name="Song Q."/>
            <person name="De L."/>
            <person name="Hulse-Kemp A."/>
            <person name="Ding M."/>
            <person name="Ye W."/>
            <person name="Kirkbride R."/>
            <person name="Jenkins J."/>
            <person name="Plott C."/>
            <person name="Lovell J."/>
            <person name="Lin Y.-M."/>
            <person name="Vaughn R."/>
            <person name="Liu B."/>
            <person name="Li W."/>
            <person name="Simpson S."/>
            <person name="Scheffler B."/>
            <person name="Saski C."/>
            <person name="Grover C."/>
            <person name="Hu G."/>
            <person name="Conover J."/>
            <person name="Carlson J."/>
            <person name="Shu S."/>
            <person name="Boston L."/>
            <person name="Williams M."/>
            <person name="Peterson D."/>
            <person name="Mcgee K."/>
            <person name="Jones D."/>
            <person name="Wendel J."/>
            <person name="Stelly D."/>
            <person name="Grimwood J."/>
            <person name="Schmutz J."/>
        </authorList>
    </citation>
    <scope>NUCLEOTIDE SEQUENCE [LARGE SCALE GENOMIC DNA]</scope>
    <source>
        <strain evidence="2">1808015.09</strain>
    </source>
</reference>
<keyword evidence="3" id="KW-1185">Reference proteome</keyword>
<dbReference type="EMBL" id="CM017703">
    <property type="protein sequence ID" value="TYG77378.1"/>
    <property type="molecule type" value="Genomic_DNA"/>
</dbReference>
<accession>A0A5D2D8H9</accession>
<evidence type="ECO:0000256" key="1">
    <source>
        <dbReference type="SAM" id="Phobius"/>
    </source>
</evidence>
<feature type="transmembrane region" description="Helical" evidence="1">
    <location>
        <begin position="58"/>
        <end position="79"/>
    </location>
</feature>
<dbReference type="AlphaFoldDB" id="A0A5D2D8H9"/>
<evidence type="ECO:0000313" key="2">
    <source>
        <dbReference type="EMBL" id="TYG77378.1"/>
    </source>
</evidence>
<evidence type="ECO:0000313" key="3">
    <source>
        <dbReference type="Proteomes" id="UP000323506"/>
    </source>
</evidence>
<sequence length="102" mass="11763">MGMVDCLACFQATLSSTSRCHLSLICPLFFSFFFYDFFPFSPSHPPKPLLTSASHSIFMCHVGTFLSHFSSMFCTHFKFSISMLLYRDKIYLTPKFDSFLLI</sequence>
<feature type="transmembrane region" description="Helical" evidence="1">
    <location>
        <begin position="20"/>
        <end position="38"/>
    </location>
</feature>
<protein>
    <submittedName>
        <fullName evidence="2">Uncharacterized protein</fullName>
    </submittedName>
</protein>
<keyword evidence="1" id="KW-0472">Membrane</keyword>
<keyword evidence="1" id="KW-0812">Transmembrane</keyword>
<dbReference type="Proteomes" id="UP000323506">
    <property type="component" value="Chromosome D03"/>
</dbReference>
<proteinExistence type="predicted"/>
<organism evidence="2 3">
    <name type="scientific">Gossypium darwinii</name>
    <name type="common">Darwin's cotton</name>
    <name type="synonym">Gossypium barbadense var. darwinii</name>
    <dbReference type="NCBI Taxonomy" id="34276"/>
    <lineage>
        <taxon>Eukaryota</taxon>
        <taxon>Viridiplantae</taxon>
        <taxon>Streptophyta</taxon>
        <taxon>Embryophyta</taxon>
        <taxon>Tracheophyta</taxon>
        <taxon>Spermatophyta</taxon>
        <taxon>Magnoliopsida</taxon>
        <taxon>eudicotyledons</taxon>
        <taxon>Gunneridae</taxon>
        <taxon>Pentapetalae</taxon>
        <taxon>rosids</taxon>
        <taxon>malvids</taxon>
        <taxon>Malvales</taxon>
        <taxon>Malvaceae</taxon>
        <taxon>Malvoideae</taxon>
        <taxon>Gossypium</taxon>
    </lineage>
</organism>